<evidence type="ECO:0000259" key="5">
    <source>
        <dbReference type="Pfam" id="PF00696"/>
    </source>
</evidence>
<dbReference type="SUPFAM" id="SSF53633">
    <property type="entry name" value="Carbamate kinase-like"/>
    <property type="match status" value="1"/>
</dbReference>
<dbReference type="PANTHER" id="PTHR11063">
    <property type="entry name" value="GLUTAMATE SEMIALDEHYDE DEHYDROGENASE"/>
    <property type="match status" value="1"/>
</dbReference>
<dbReference type="Proteomes" id="UP001055439">
    <property type="component" value="Chromosome 9"/>
</dbReference>
<sequence length="111" mass="11853">MDPSRSFIKDVKRIIIKVGTAVVTRADGRLALGRLGALCEQVKELNSSGFEVILVTSGAVGAGRQRLRFRKLVNSSFADLQKPQVELDGKACAAVGQSGLMALYDALFSQA</sequence>
<keyword evidence="4" id="KW-0067">ATP-binding</keyword>
<keyword evidence="3 6" id="KW-0418">Kinase</keyword>
<dbReference type="InterPro" id="IPR036393">
    <property type="entry name" value="AceGlu_kinase-like_sf"/>
</dbReference>
<dbReference type="AlphaFoldDB" id="A0A9E7LG39"/>
<name>A0A9E7LG39_9LILI</name>
<keyword evidence="1" id="KW-0808">Transferase</keyword>
<evidence type="ECO:0000256" key="3">
    <source>
        <dbReference type="ARBA" id="ARBA00022777"/>
    </source>
</evidence>
<evidence type="ECO:0000256" key="1">
    <source>
        <dbReference type="ARBA" id="ARBA00022679"/>
    </source>
</evidence>
<dbReference type="GO" id="GO:0009084">
    <property type="term" value="P:glutamine family amino acid biosynthetic process"/>
    <property type="evidence" value="ECO:0007669"/>
    <property type="project" value="UniProtKB-ARBA"/>
</dbReference>
<dbReference type="PRINTS" id="PR00474">
    <property type="entry name" value="GLU5KINASE"/>
</dbReference>
<accession>A0A9E7LG39</accession>
<evidence type="ECO:0000313" key="7">
    <source>
        <dbReference type="Proteomes" id="UP001055439"/>
    </source>
</evidence>
<dbReference type="GO" id="GO:0004350">
    <property type="term" value="F:glutamate-5-semialdehyde dehydrogenase activity"/>
    <property type="evidence" value="ECO:0007669"/>
    <property type="project" value="TreeGrafter"/>
</dbReference>
<dbReference type="EMBL" id="CP097511">
    <property type="protein sequence ID" value="URE49805.1"/>
    <property type="molecule type" value="Genomic_DNA"/>
</dbReference>
<keyword evidence="2" id="KW-0547">Nucleotide-binding</keyword>
<dbReference type="PANTHER" id="PTHR11063:SF8">
    <property type="entry name" value="DELTA-1-PYRROLINE-5-CARBOXYLATE SYNTHASE"/>
    <property type="match status" value="1"/>
</dbReference>
<feature type="domain" description="Aspartate/glutamate/uridylate kinase" evidence="5">
    <location>
        <begin position="12"/>
        <end position="110"/>
    </location>
</feature>
<dbReference type="Gene3D" id="3.40.1160.10">
    <property type="entry name" value="Acetylglutamate kinase-like"/>
    <property type="match status" value="1"/>
</dbReference>
<dbReference type="InterPro" id="IPR001048">
    <property type="entry name" value="Asp/Glu/Uridylate_kinase"/>
</dbReference>
<dbReference type="GO" id="GO:0016301">
    <property type="term" value="F:kinase activity"/>
    <property type="evidence" value="ECO:0007669"/>
    <property type="project" value="UniProtKB-KW"/>
</dbReference>
<dbReference type="Pfam" id="PF00696">
    <property type="entry name" value="AA_kinase"/>
    <property type="match status" value="1"/>
</dbReference>
<proteinExistence type="predicted"/>
<dbReference type="InterPro" id="IPR001057">
    <property type="entry name" value="Glu/AcGlu_kinase"/>
</dbReference>
<dbReference type="GO" id="GO:0005524">
    <property type="term" value="F:ATP binding"/>
    <property type="evidence" value="ECO:0007669"/>
    <property type="project" value="UniProtKB-KW"/>
</dbReference>
<reference evidence="6" key="1">
    <citation type="submission" date="2022-05" db="EMBL/GenBank/DDBJ databases">
        <title>The Musa troglodytarum L. genome provides insights into the mechanism of non-climacteric behaviour and enrichment of carotenoids.</title>
        <authorList>
            <person name="Wang J."/>
        </authorList>
    </citation>
    <scope>NUCLEOTIDE SEQUENCE</scope>
    <source>
        <tissue evidence="6">Leaf</tissue>
    </source>
</reference>
<evidence type="ECO:0000256" key="2">
    <source>
        <dbReference type="ARBA" id="ARBA00022741"/>
    </source>
</evidence>
<protein>
    <submittedName>
        <fullName evidence="6">Amino acid kinase family</fullName>
    </submittedName>
</protein>
<gene>
    <name evidence="6" type="ORF">MUK42_13750</name>
</gene>
<evidence type="ECO:0000313" key="6">
    <source>
        <dbReference type="EMBL" id="URE49805.1"/>
    </source>
</evidence>
<evidence type="ECO:0000256" key="4">
    <source>
        <dbReference type="ARBA" id="ARBA00022840"/>
    </source>
</evidence>
<dbReference type="OrthoDB" id="1934954at2759"/>
<organism evidence="6 7">
    <name type="scientific">Musa troglodytarum</name>
    <name type="common">fe'i banana</name>
    <dbReference type="NCBI Taxonomy" id="320322"/>
    <lineage>
        <taxon>Eukaryota</taxon>
        <taxon>Viridiplantae</taxon>
        <taxon>Streptophyta</taxon>
        <taxon>Embryophyta</taxon>
        <taxon>Tracheophyta</taxon>
        <taxon>Spermatophyta</taxon>
        <taxon>Magnoliopsida</taxon>
        <taxon>Liliopsida</taxon>
        <taxon>Zingiberales</taxon>
        <taxon>Musaceae</taxon>
        <taxon>Musa</taxon>
    </lineage>
</organism>
<keyword evidence="7" id="KW-1185">Reference proteome</keyword>